<proteinExistence type="predicted"/>
<name>A0ABS5M7S9_9MICO</name>
<protein>
    <submittedName>
        <fullName evidence="1">Uncharacterized protein</fullName>
    </submittedName>
</protein>
<dbReference type="RefSeq" id="WP_211650173.1">
    <property type="nucleotide sequence ID" value="NZ_JAFEVO010000001.1"/>
</dbReference>
<comment type="caution">
    <text evidence="1">The sequence shown here is derived from an EMBL/GenBank/DDBJ whole genome shotgun (WGS) entry which is preliminary data.</text>
</comment>
<organism evidence="1 2">
    <name type="scientific">Leucobacter manosquensis</name>
    <dbReference type="NCBI Taxonomy" id="2810611"/>
    <lineage>
        <taxon>Bacteria</taxon>
        <taxon>Bacillati</taxon>
        <taxon>Actinomycetota</taxon>
        <taxon>Actinomycetes</taxon>
        <taxon>Micrococcales</taxon>
        <taxon>Microbacteriaceae</taxon>
        <taxon>Leucobacter</taxon>
    </lineage>
</organism>
<keyword evidence="2" id="KW-1185">Reference proteome</keyword>
<dbReference type="EMBL" id="JAFEVO010000001">
    <property type="protein sequence ID" value="MBS3183244.1"/>
    <property type="molecule type" value="Genomic_DNA"/>
</dbReference>
<accession>A0ABS5M7S9</accession>
<gene>
    <name evidence="1" type="ORF">JSQ98_13725</name>
</gene>
<evidence type="ECO:0000313" key="2">
    <source>
        <dbReference type="Proteomes" id="UP000811492"/>
    </source>
</evidence>
<evidence type="ECO:0000313" key="1">
    <source>
        <dbReference type="EMBL" id="MBS3183244.1"/>
    </source>
</evidence>
<reference evidence="1 2" key="1">
    <citation type="submission" date="2021-02" db="EMBL/GenBank/DDBJ databases">
        <title>Draft genome and description of Leucobacter sp nov strain Marseille-Q4368.</title>
        <authorList>
            <person name="Boxberger M."/>
            <person name="La Scola B."/>
        </authorList>
    </citation>
    <scope>NUCLEOTIDE SEQUENCE [LARGE SCALE GENOMIC DNA]</scope>
    <source>
        <strain evidence="1 2">Marseille-Q4368</strain>
    </source>
</reference>
<sequence length="193" mass="20403">MSESPEPRATTEPPEFVAAVERARAACSATAQRLAASRVPREFLAEYVPPRRGFLRMKPGVMRPIGEIWRIGSLLLADSGSLYGLGQATRAAERGRPGYQSVSREERREIAAAALRGGYAVGEAVNFDATPIPLDADAPAPRSALSGDGLLGYASGEIRVRWKAGAPLSGAPALSSFLTERADLLINPPFSGG</sequence>
<dbReference type="Proteomes" id="UP000811492">
    <property type="component" value="Unassembled WGS sequence"/>
</dbReference>